<evidence type="ECO:0000259" key="14">
    <source>
        <dbReference type="PROSITE" id="PS51384"/>
    </source>
</evidence>
<evidence type="ECO:0000256" key="7">
    <source>
        <dbReference type="ARBA" id="ARBA00022827"/>
    </source>
</evidence>
<keyword evidence="5" id="KW-0001">2Fe-2S</keyword>
<dbReference type="Gene3D" id="3.40.50.80">
    <property type="entry name" value="Nucleotide-binding domain of ferredoxin-NADP reductase (FNR) module"/>
    <property type="match status" value="1"/>
</dbReference>
<accession>A0A285TKJ7</accession>
<evidence type="ECO:0000256" key="1">
    <source>
        <dbReference type="ARBA" id="ARBA00001974"/>
    </source>
</evidence>
<feature type="transmembrane region" description="Helical" evidence="13">
    <location>
        <begin position="77"/>
        <end position="95"/>
    </location>
</feature>
<evidence type="ECO:0000256" key="12">
    <source>
        <dbReference type="ARBA" id="ARBA00023136"/>
    </source>
</evidence>
<dbReference type="GO" id="GO:0050660">
    <property type="term" value="F:flavin adenine dinucleotide binding"/>
    <property type="evidence" value="ECO:0007669"/>
    <property type="project" value="TreeGrafter"/>
</dbReference>
<dbReference type="PANTHER" id="PTHR47354">
    <property type="entry name" value="NADH OXIDOREDUCTASE HCR"/>
    <property type="match status" value="1"/>
</dbReference>
<evidence type="ECO:0000256" key="11">
    <source>
        <dbReference type="ARBA" id="ARBA00023014"/>
    </source>
</evidence>
<dbReference type="PRINTS" id="PR00410">
    <property type="entry name" value="PHEHYDRXLASE"/>
</dbReference>
<feature type="transmembrane region" description="Helical" evidence="13">
    <location>
        <begin position="167"/>
        <end position="186"/>
    </location>
</feature>
<evidence type="ECO:0000256" key="4">
    <source>
        <dbReference type="ARBA" id="ARBA00022692"/>
    </source>
</evidence>
<keyword evidence="4 13" id="KW-0812">Transmembrane</keyword>
<dbReference type="Pfam" id="PF01794">
    <property type="entry name" value="Ferric_reduct"/>
    <property type="match status" value="1"/>
</dbReference>
<keyword evidence="7" id="KW-0274">FAD</keyword>
<dbReference type="GO" id="GO:0046872">
    <property type="term" value="F:metal ion binding"/>
    <property type="evidence" value="ECO:0007669"/>
    <property type="project" value="UniProtKB-KW"/>
</dbReference>
<keyword evidence="10" id="KW-0408">Iron</keyword>
<gene>
    <name evidence="15" type="ORF">SAMN05428964_103345</name>
</gene>
<evidence type="ECO:0000256" key="9">
    <source>
        <dbReference type="ARBA" id="ARBA00023002"/>
    </source>
</evidence>
<dbReference type="GO" id="GO:0016491">
    <property type="term" value="F:oxidoreductase activity"/>
    <property type="evidence" value="ECO:0007669"/>
    <property type="project" value="UniProtKB-KW"/>
</dbReference>
<dbReference type="InterPro" id="IPR017927">
    <property type="entry name" value="FAD-bd_FR_type"/>
</dbReference>
<dbReference type="GO" id="GO:0016020">
    <property type="term" value="C:membrane"/>
    <property type="evidence" value="ECO:0007669"/>
    <property type="project" value="UniProtKB-SubCell"/>
</dbReference>
<feature type="domain" description="FAD-binding FR-type" evidence="14">
    <location>
        <begin position="221"/>
        <end position="321"/>
    </location>
</feature>
<keyword evidence="11" id="KW-0411">Iron-sulfur</keyword>
<dbReference type="InterPro" id="IPR017938">
    <property type="entry name" value="Riboflavin_synthase-like_b-brl"/>
</dbReference>
<dbReference type="InterPro" id="IPR013130">
    <property type="entry name" value="Fe3_Rdtase_TM_dom"/>
</dbReference>
<evidence type="ECO:0000256" key="6">
    <source>
        <dbReference type="ARBA" id="ARBA00022723"/>
    </source>
</evidence>
<feature type="transmembrane region" description="Helical" evidence="13">
    <location>
        <begin position="192"/>
        <end position="215"/>
    </location>
</feature>
<keyword evidence="6" id="KW-0479">Metal-binding</keyword>
<comment type="cofactor">
    <cofactor evidence="1">
        <name>FAD</name>
        <dbReference type="ChEBI" id="CHEBI:57692"/>
    </cofactor>
</comment>
<keyword evidence="12 13" id="KW-0472">Membrane</keyword>
<dbReference type="GO" id="GO:0051537">
    <property type="term" value="F:2 iron, 2 sulfur cluster binding"/>
    <property type="evidence" value="ECO:0007669"/>
    <property type="project" value="UniProtKB-KW"/>
</dbReference>
<dbReference type="AlphaFoldDB" id="A0A285TKJ7"/>
<dbReference type="SUPFAM" id="SSF63380">
    <property type="entry name" value="Riboflavin synthase domain-like"/>
    <property type="match status" value="1"/>
</dbReference>
<evidence type="ECO:0000256" key="10">
    <source>
        <dbReference type="ARBA" id="ARBA00023004"/>
    </source>
</evidence>
<comment type="subcellular location">
    <subcellularLocation>
        <location evidence="2">Membrane</location>
        <topology evidence="2">Multi-pass membrane protein</topology>
    </subcellularLocation>
</comment>
<dbReference type="Proteomes" id="UP000219068">
    <property type="component" value="Unassembled WGS sequence"/>
</dbReference>
<evidence type="ECO:0000256" key="8">
    <source>
        <dbReference type="ARBA" id="ARBA00022989"/>
    </source>
</evidence>
<dbReference type="PROSITE" id="PS51384">
    <property type="entry name" value="FAD_FR"/>
    <property type="match status" value="1"/>
</dbReference>
<organism evidence="15 16">
    <name type="scientific">Thalassospira xiamenensis</name>
    <dbReference type="NCBI Taxonomy" id="220697"/>
    <lineage>
        <taxon>Bacteria</taxon>
        <taxon>Pseudomonadati</taxon>
        <taxon>Pseudomonadota</taxon>
        <taxon>Alphaproteobacteria</taxon>
        <taxon>Rhodospirillales</taxon>
        <taxon>Thalassospiraceae</taxon>
        <taxon>Thalassospira</taxon>
    </lineage>
</organism>
<keyword evidence="8 13" id="KW-1133">Transmembrane helix</keyword>
<dbReference type="EMBL" id="OBMM01000003">
    <property type="protein sequence ID" value="SOC21216.1"/>
    <property type="molecule type" value="Genomic_DNA"/>
</dbReference>
<dbReference type="SUPFAM" id="SSF52343">
    <property type="entry name" value="Ferredoxin reductase-like, C-terminal NADP-linked domain"/>
    <property type="match status" value="1"/>
</dbReference>
<evidence type="ECO:0000256" key="2">
    <source>
        <dbReference type="ARBA" id="ARBA00004141"/>
    </source>
</evidence>
<dbReference type="InterPro" id="IPR050415">
    <property type="entry name" value="MRET"/>
</dbReference>
<feature type="transmembrane region" description="Helical" evidence="13">
    <location>
        <begin position="142"/>
        <end position="160"/>
    </location>
</feature>
<keyword evidence="9" id="KW-0560">Oxidoreductase</keyword>
<sequence>MKNISFIYAGFLSVITLLWLAANPGLFEVAEFIQLRNFMVQYFGSLSIAIMSLIMILATRPVWLEDYTGGLDKTYRLHKWLGITVLVTSVIHWLWSNGPKWASALGLIEGGRRRSHGDQTGFSQLQGFFAGQRGFAEGIGEWAFYVAAALMIIALIKWFPYRWFAKTHTFIATAYLVLVVHATLLFEFGNWISPIGIVTAVLLIAGTISACIVLAGRVGRNRQVAGKIVNIVRLPDIYTVQITIMPEAGWKGHRAGQFACVAFGDDERPHPFTISSHWHPEFPQITLLVKALGDYTETLPDNLRVGGDVRLEGPYGRFTFGQGNDRQVWIAGGIGLTPFLAKLEELALKPAVGERKIDFYQVAPSEDATLMDRIRQLAHKAGVTLHVWRDDVDGLLKADRVRADIPDWHAASFWFCGPQPFAAALKRDLVREGLPAKSFHTELFEFR</sequence>
<keyword evidence="3" id="KW-0285">Flavoprotein</keyword>
<name>A0A285TKJ7_9PROT</name>
<dbReference type="Gene3D" id="2.40.30.10">
    <property type="entry name" value="Translation factors"/>
    <property type="match status" value="1"/>
</dbReference>
<dbReference type="RefSeq" id="WP_097052143.1">
    <property type="nucleotide sequence ID" value="NZ_OBMM01000003.1"/>
</dbReference>
<protein>
    <submittedName>
        <fullName evidence="15">Predicted ferric reductase</fullName>
    </submittedName>
</protein>
<evidence type="ECO:0000256" key="13">
    <source>
        <dbReference type="SAM" id="Phobius"/>
    </source>
</evidence>
<evidence type="ECO:0000313" key="16">
    <source>
        <dbReference type="Proteomes" id="UP000219068"/>
    </source>
</evidence>
<evidence type="ECO:0000256" key="5">
    <source>
        <dbReference type="ARBA" id="ARBA00022714"/>
    </source>
</evidence>
<feature type="transmembrane region" description="Helical" evidence="13">
    <location>
        <begin position="7"/>
        <end position="27"/>
    </location>
</feature>
<feature type="transmembrane region" description="Helical" evidence="13">
    <location>
        <begin position="39"/>
        <end position="57"/>
    </location>
</feature>
<dbReference type="PANTHER" id="PTHR47354:SF8">
    <property type="entry name" value="1,2-PHENYLACETYL-COA EPOXIDASE, SUBUNIT E"/>
    <property type="match status" value="1"/>
</dbReference>
<evidence type="ECO:0000313" key="15">
    <source>
        <dbReference type="EMBL" id="SOC21216.1"/>
    </source>
</evidence>
<reference evidence="15 16" key="1">
    <citation type="submission" date="2017-08" db="EMBL/GenBank/DDBJ databases">
        <authorList>
            <person name="de Groot N.N."/>
        </authorList>
    </citation>
    <scope>NUCLEOTIDE SEQUENCE [LARGE SCALE GENOMIC DNA]</scope>
    <source>
        <strain evidence="15 16">USBA 78</strain>
    </source>
</reference>
<dbReference type="CDD" id="cd06198">
    <property type="entry name" value="FNR_like_3"/>
    <property type="match status" value="1"/>
</dbReference>
<proteinExistence type="predicted"/>
<dbReference type="InterPro" id="IPR039261">
    <property type="entry name" value="FNR_nucleotide-bd"/>
</dbReference>
<evidence type="ECO:0000256" key="3">
    <source>
        <dbReference type="ARBA" id="ARBA00022630"/>
    </source>
</evidence>